<protein>
    <submittedName>
        <fullName evidence="4">Fork-head domain-containing protein</fullName>
    </submittedName>
</protein>
<evidence type="ECO:0000313" key="4">
    <source>
        <dbReference type="WBParaSite" id="EVEC_0000313401-mRNA-1"/>
    </source>
</evidence>
<dbReference type="WBParaSite" id="EVEC_0000313401-mRNA-1">
    <property type="protein sequence ID" value="EVEC_0000313401-mRNA-1"/>
    <property type="gene ID" value="EVEC_0000313401"/>
</dbReference>
<reference evidence="4" key="1">
    <citation type="submission" date="2017-02" db="UniProtKB">
        <authorList>
            <consortium name="WormBaseParasite"/>
        </authorList>
    </citation>
    <scope>IDENTIFICATION</scope>
</reference>
<dbReference type="EMBL" id="UXUI01007459">
    <property type="protein sequence ID" value="VDD87699.1"/>
    <property type="molecule type" value="Genomic_DNA"/>
</dbReference>
<proteinExistence type="predicted"/>
<accession>A0A0N4UZR9</accession>
<evidence type="ECO:0000256" key="1">
    <source>
        <dbReference type="SAM" id="MobiDB-lite"/>
    </source>
</evidence>
<feature type="region of interest" description="Disordered" evidence="1">
    <location>
        <begin position="1"/>
        <end position="67"/>
    </location>
</feature>
<keyword evidence="3" id="KW-1185">Reference proteome</keyword>
<organism evidence="4">
    <name type="scientific">Enterobius vermicularis</name>
    <name type="common">Human pinworm</name>
    <dbReference type="NCBI Taxonomy" id="51028"/>
    <lineage>
        <taxon>Eukaryota</taxon>
        <taxon>Metazoa</taxon>
        <taxon>Ecdysozoa</taxon>
        <taxon>Nematoda</taxon>
        <taxon>Chromadorea</taxon>
        <taxon>Rhabditida</taxon>
        <taxon>Spirurina</taxon>
        <taxon>Oxyuridomorpha</taxon>
        <taxon>Oxyuroidea</taxon>
        <taxon>Oxyuridae</taxon>
        <taxon>Enterobius</taxon>
    </lineage>
</organism>
<feature type="compositionally biased region" description="Low complexity" evidence="1">
    <location>
        <begin position="1"/>
        <end position="19"/>
    </location>
</feature>
<gene>
    <name evidence="2" type="ORF">EVEC_LOCUS2842</name>
</gene>
<evidence type="ECO:0000313" key="3">
    <source>
        <dbReference type="Proteomes" id="UP000274131"/>
    </source>
</evidence>
<dbReference type="Proteomes" id="UP000274131">
    <property type="component" value="Unassembled WGS sequence"/>
</dbReference>
<sequence length="156" mass="16778">MDQLPSSSSPLLSSSSTTTGNGERYGGVGSNAGKRQRKKLVHQTSLDLGSDGYQIPGSVSPVQPADSQTDLTAAVQASQQDILMKYLFPAENFCENLCCPVKRNVSGVLFRAVGSTIWRHSHSQPEVMQEVIDEGKEWSAMPSINCSANLLNPGYC</sequence>
<reference evidence="2 3" key="2">
    <citation type="submission" date="2018-10" db="EMBL/GenBank/DDBJ databases">
        <authorList>
            <consortium name="Pathogen Informatics"/>
        </authorList>
    </citation>
    <scope>NUCLEOTIDE SEQUENCE [LARGE SCALE GENOMIC DNA]</scope>
</reference>
<name>A0A0N4UZR9_ENTVE</name>
<evidence type="ECO:0000313" key="2">
    <source>
        <dbReference type="EMBL" id="VDD87699.1"/>
    </source>
</evidence>
<dbReference type="AlphaFoldDB" id="A0A0N4UZR9"/>